<keyword evidence="16" id="KW-1185">Reference proteome</keyword>
<keyword evidence="9 12" id="KW-0479">Metal-binding</keyword>
<dbReference type="GO" id="GO:0000015">
    <property type="term" value="C:phosphopyruvate hydratase complex"/>
    <property type="evidence" value="ECO:0007669"/>
    <property type="project" value="InterPro"/>
</dbReference>
<evidence type="ECO:0000259" key="13">
    <source>
        <dbReference type="SMART" id="SM01192"/>
    </source>
</evidence>
<feature type="domain" description="Enolase N-terminal" evidence="14">
    <location>
        <begin position="3"/>
        <end position="133"/>
    </location>
</feature>
<comment type="caution">
    <text evidence="15">The sequence shown here is derived from an EMBL/GenBank/DDBJ whole genome shotgun (WGS) entry which is preliminary data.</text>
</comment>
<evidence type="ECO:0000256" key="10">
    <source>
        <dbReference type="PIRSR" id="PIRSR001400-1"/>
    </source>
</evidence>
<dbReference type="PROSITE" id="PS00164">
    <property type="entry name" value="ENOLASE"/>
    <property type="match status" value="1"/>
</dbReference>
<accession>A0A084EWF8</accession>
<evidence type="ECO:0000313" key="16">
    <source>
        <dbReference type="Proteomes" id="UP000028537"/>
    </source>
</evidence>
<dbReference type="Proteomes" id="UP000028537">
    <property type="component" value="Unassembled WGS sequence"/>
</dbReference>
<organism evidence="15 16">
    <name type="scientific">Ureaplasma diversum NCTC 246</name>
    <dbReference type="NCBI Taxonomy" id="1188241"/>
    <lineage>
        <taxon>Bacteria</taxon>
        <taxon>Bacillati</taxon>
        <taxon>Mycoplasmatota</taxon>
        <taxon>Mycoplasmoidales</taxon>
        <taxon>Mycoplasmoidaceae</taxon>
        <taxon>Ureaplasma</taxon>
    </lineage>
</organism>
<dbReference type="NCBIfam" id="TIGR01060">
    <property type="entry name" value="eno"/>
    <property type="match status" value="1"/>
</dbReference>
<dbReference type="SMART" id="SM01193">
    <property type="entry name" value="Enolase_N"/>
    <property type="match status" value="1"/>
</dbReference>
<feature type="active site" description="Proton acceptor" evidence="9 10">
    <location>
        <position position="344"/>
    </location>
</feature>
<dbReference type="InterPro" id="IPR029017">
    <property type="entry name" value="Enolase-like_N"/>
</dbReference>
<comment type="pathway">
    <text evidence="1 9">Carbohydrate degradation; glycolysis; pyruvate from D-glyceraldehyde 3-phosphate: step 4/5.</text>
</comment>
<keyword evidence="5 9" id="KW-0964">Secreted</keyword>
<feature type="binding site" evidence="9">
    <location>
        <position position="168"/>
    </location>
    <ligand>
        <name>(2R)-2-phosphoglycerate</name>
        <dbReference type="ChEBI" id="CHEBI:58289"/>
    </ligand>
</feature>
<evidence type="ECO:0000256" key="2">
    <source>
        <dbReference type="ARBA" id="ARBA00009604"/>
    </source>
</evidence>
<evidence type="ECO:0000256" key="12">
    <source>
        <dbReference type="PIRSR" id="PIRSR001400-3"/>
    </source>
</evidence>
<evidence type="ECO:0000256" key="3">
    <source>
        <dbReference type="ARBA" id="ARBA00012058"/>
    </source>
</evidence>
<comment type="cofactor">
    <cofactor evidence="12">
        <name>Mg(2+)</name>
        <dbReference type="ChEBI" id="CHEBI:18420"/>
    </cofactor>
    <text evidence="12">Mg(2+) is required for catalysis and for stabilizing the dimer.</text>
</comment>
<feature type="binding site" evidence="9">
    <location>
        <position position="395"/>
    </location>
    <ligand>
        <name>(2R)-2-phosphoglycerate</name>
        <dbReference type="ChEBI" id="CHEBI:58289"/>
    </ligand>
</feature>
<comment type="catalytic activity">
    <reaction evidence="9">
        <text>(2R)-2-phosphoglycerate = phosphoenolpyruvate + H2O</text>
        <dbReference type="Rhea" id="RHEA:10164"/>
        <dbReference type="ChEBI" id="CHEBI:15377"/>
        <dbReference type="ChEBI" id="CHEBI:58289"/>
        <dbReference type="ChEBI" id="CHEBI:58702"/>
        <dbReference type="EC" id="4.2.1.11"/>
    </reaction>
</comment>
<feature type="binding site" evidence="11">
    <location>
        <position position="319"/>
    </location>
    <ligand>
        <name>substrate</name>
    </ligand>
</feature>
<dbReference type="Pfam" id="PF00113">
    <property type="entry name" value="Enolase_C"/>
    <property type="match status" value="1"/>
</dbReference>
<dbReference type="EC" id="4.2.1.11" evidence="3 9"/>
<evidence type="ECO:0000256" key="6">
    <source>
        <dbReference type="ARBA" id="ARBA00022842"/>
    </source>
</evidence>
<dbReference type="PRINTS" id="PR00148">
    <property type="entry name" value="ENOLASE"/>
</dbReference>
<dbReference type="InterPro" id="IPR000941">
    <property type="entry name" value="Enolase"/>
</dbReference>
<evidence type="ECO:0000256" key="8">
    <source>
        <dbReference type="ARBA" id="ARBA00023239"/>
    </source>
</evidence>
<dbReference type="Pfam" id="PF03952">
    <property type="entry name" value="Enolase_N"/>
    <property type="match status" value="1"/>
</dbReference>
<dbReference type="SUPFAM" id="SSF51604">
    <property type="entry name" value="Enolase C-terminal domain-like"/>
    <property type="match status" value="1"/>
</dbReference>
<keyword evidence="8 9" id="KW-0456">Lyase</keyword>
<feature type="binding site" evidence="9">
    <location>
        <position position="373"/>
    </location>
    <ligand>
        <name>(2R)-2-phosphoglycerate</name>
        <dbReference type="ChEBI" id="CHEBI:58289"/>
    </ligand>
</feature>
<reference evidence="15 16" key="1">
    <citation type="submission" date="2014-02" db="EMBL/GenBank/DDBJ databases">
        <title>Genome sequence of Ureaplasma diversum strain 246.</title>
        <authorList>
            <person name="Sirand-Pugnet P."/>
            <person name="Breton M."/>
            <person name="Dordet-Frisoni E."/>
            <person name="Baranowski E."/>
            <person name="Barre A."/>
            <person name="Couture C."/>
            <person name="Dupuy V."/>
            <person name="Gaurivaud P."/>
            <person name="Jacob D."/>
            <person name="Lemaitre C."/>
            <person name="Manso-Silvan L."/>
            <person name="Nikolski M."/>
            <person name="Nouvel L.-X."/>
            <person name="Poumarat F."/>
            <person name="Tardy F."/>
            <person name="Thebault P."/>
            <person name="Theil S."/>
            <person name="Citti C."/>
            <person name="Thiaucourt F."/>
            <person name="Blanchard A."/>
        </authorList>
    </citation>
    <scope>NUCLEOTIDE SEQUENCE [LARGE SCALE GENOMIC DNA]</scope>
    <source>
        <strain evidence="15 16">NCTC 246</strain>
    </source>
</reference>
<evidence type="ECO:0000256" key="7">
    <source>
        <dbReference type="ARBA" id="ARBA00023152"/>
    </source>
</evidence>
<feature type="binding site" evidence="9 12">
    <location>
        <position position="294"/>
    </location>
    <ligand>
        <name>Mg(2+)</name>
        <dbReference type="ChEBI" id="CHEBI:18420"/>
    </ligand>
</feature>
<keyword evidence="6 9" id="KW-0460">Magnesium</keyword>
<keyword evidence="7 9" id="KW-0324">Glycolysis</keyword>
<dbReference type="CDD" id="cd03313">
    <property type="entry name" value="enolase"/>
    <property type="match status" value="1"/>
</dbReference>
<comment type="function">
    <text evidence="9">Catalyzes the reversible conversion of 2-phosphoglycerate (2-PG) into phosphoenolpyruvate (PEP). It is essential for the degradation of carbohydrates via glycolysis.</text>
</comment>
<dbReference type="InterPro" id="IPR020810">
    <property type="entry name" value="Enolase_C"/>
</dbReference>
<proteinExistence type="inferred from homology"/>
<feature type="active site" description="Proton donor" evidence="9 10">
    <location>
        <position position="210"/>
    </location>
</feature>
<dbReference type="SFLD" id="SFLDG00178">
    <property type="entry name" value="enolase"/>
    <property type="match status" value="1"/>
</dbReference>
<dbReference type="GO" id="GO:0005576">
    <property type="term" value="C:extracellular region"/>
    <property type="evidence" value="ECO:0007669"/>
    <property type="project" value="UniProtKB-SubCell"/>
</dbReference>
<evidence type="ECO:0000256" key="4">
    <source>
        <dbReference type="ARBA" id="ARBA00017068"/>
    </source>
</evidence>
<feature type="binding site" evidence="11">
    <location>
        <begin position="371"/>
        <end position="374"/>
    </location>
    <ligand>
        <name>substrate</name>
    </ligand>
</feature>
<sequence length="428" mass="47806">MYIKDLVGFQILDSRGNPTVAVKITLNNNQSVLAKVPSGASTGSKEALELRDNDLNLFNGKSVFKAIANINEIIRPCFLNSELSNFYELDQKLKDLDPTLNKEKLGANALLGVSIALVKACALAFSKPLYQFIKEELMNDHEPVYYAPIPLMNLINGGAHANNLLDFQEFMIVPTQAKNFSEAISISAKVFYSLEQILKEKKLSTNKGDEGGFAPDLKDHQQALDLLIEAIKRANFTASKTNGVGIALDVAASELFNNDKYVFKKQSPLKEFNKTEWTTYLKSLIDQYPIISIEDGFDEEDWDGFRKFNQEVNIQTVGDDLYCTNPLYLKKGIESSATNAILIKPNQIGTISETIQTIKLAHNNNIKTIISHRSGDTEDDFIADLAIGTSSKQIKTGSLSRSERVAKYNRILEIEQELEGKLIYEFKK</sequence>
<dbReference type="UniPathway" id="UPA00109">
    <property type="reaction ID" value="UER00187"/>
</dbReference>
<feature type="binding site" evidence="9 12">
    <location>
        <position position="249"/>
    </location>
    <ligand>
        <name>Mg(2+)</name>
        <dbReference type="ChEBI" id="CHEBI:18420"/>
    </ligand>
</feature>
<feature type="binding site" evidence="9 12">
    <location>
        <position position="319"/>
    </location>
    <ligand>
        <name>Mg(2+)</name>
        <dbReference type="ChEBI" id="CHEBI:18420"/>
    </ligand>
</feature>
<dbReference type="GO" id="GO:0009986">
    <property type="term" value="C:cell surface"/>
    <property type="evidence" value="ECO:0007669"/>
    <property type="project" value="UniProtKB-SubCell"/>
</dbReference>
<dbReference type="PIRSF" id="PIRSF001400">
    <property type="entry name" value="Enolase"/>
    <property type="match status" value="1"/>
</dbReference>
<dbReference type="PANTHER" id="PTHR11902:SF1">
    <property type="entry name" value="ENOLASE"/>
    <property type="match status" value="1"/>
</dbReference>
<name>A0A084EWF8_9BACT</name>
<comment type="subcellular location">
    <subcellularLocation>
        <location evidence="9">Cytoplasm</location>
    </subcellularLocation>
    <subcellularLocation>
        <location evidence="9">Secreted</location>
    </subcellularLocation>
    <subcellularLocation>
        <location evidence="9">Cell surface</location>
    </subcellularLocation>
    <text evidence="9">Fractions of enolase are present in both the cytoplasm and on the cell surface.</text>
</comment>
<dbReference type="GO" id="GO:0006096">
    <property type="term" value="P:glycolytic process"/>
    <property type="evidence" value="ECO:0007669"/>
    <property type="project" value="UniProtKB-UniRule"/>
</dbReference>
<gene>
    <name evidence="9 15" type="primary">eno</name>
    <name evidence="15" type="ORF">UDIV_6550</name>
</gene>
<feature type="binding site" evidence="9">
    <location>
        <position position="374"/>
    </location>
    <ligand>
        <name>(2R)-2-phosphoglycerate</name>
        <dbReference type="ChEBI" id="CHEBI:58289"/>
    </ligand>
</feature>
<dbReference type="SUPFAM" id="SSF54826">
    <property type="entry name" value="Enolase N-terminal domain-like"/>
    <property type="match status" value="1"/>
</dbReference>
<feature type="domain" description="Enolase C-terminal TIM barrel" evidence="13">
    <location>
        <begin position="144"/>
        <end position="428"/>
    </location>
</feature>
<evidence type="ECO:0000256" key="11">
    <source>
        <dbReference type="PIRSR" id="PIRSR001400-2"/>
    </source>
</evidence>
<dbReference type="GO" id="GO:0004634">
    <property type="term" value="F:phosphopyruvate hydratase activity"/>
    <property type="evidence" value="ECO:0007669"/>
    <property type="project" value="UniProtKB-UniRule"/>
</dbReference>
<dbReference type="eggNOG" id="COG0148">
    <property type="taxonomic scope" value="Bacteria"/>
</dbReference>
<keyword evidence="9" id="KW-0963">Cytoplasm</keyword>
<feature type="binding site" evidence="11">
    <location>
        <position position="395"/>
    </location>
    <ligand>
        <name>substrate</name>
    </ligand>
</feature>
<evidence type="ECO:0000256" key="9">
    <source>
        <dbReference type="HAMAP-Rule" id="MF_00318"/>
    </source>
</evidence>
<comment type="similarity">
    <text evidence="2 9">Belongs to the enolase family.</text>
</comment>
<feature type="binding site" evidence="11">
    <location>
        <position position="294"/>
    </location>
    <ligand>
        <name>substrate</name>
    </ligand>
</feature>
<comment type="cofactor">
    <cofactor evidence="9">
        <name>Mg(2+)</name>
        <dbReference type="ChEBI" id="CHEBI:18420"/>
    </cofactor>
    <text evidence="9">Binds a second Mg(2+) ion via substrate during catalysis.</text>
</comment>
<feature type="binding site" evidence="11">
    <location>
        <position position="169"/>
    </location>
    <ligand>
        <name>substrate</name>
    </ligand>
</feature>
<protein>
    <recommendedName>
        <fullName evidence="4 9">Enolase</fullName>
        <ecNumber evidence="3 9">4.2.1.11</ecNumber>
    </recommendedName>
    <alternativeName>
        <fullName evidence="9">2-phospho-D-glycerate hydro-lyase</fullName>
    </alternativeName>
    <alternativeName>
        <fullName evidence="9">2-phosphoglycerate dehydratase</fullName>
    </alternativeName>
</protein>
<evidence type="ECO:0000259" key="14">
    <source>
        <dbReference type="SMART" id="SM01193"/>
    </source>
</evidence>
<dbReference type="EMBL" id="JFDP01000084">
    <property type="protein sequence ID" value="KEZ22300.1"/>
    <property type="molecule type" value="Genomic_DNA"/>
</dbReference>
<dbReference type="HAMAP" id="MF_00318">
    <property type="entry name" value="Enolase"/>
    <property type="match status" value="1"/>
</dbReference>
<evidence type="ECO:0000256" key="1">
    <source>
        <dbReference type="ARBA" id="ARBA00005031"/>
    </source>
</evidence>
<dbReference type="GO" id="GO:0000287">
    <property type="term" value="F:magnesium ion binding"/>
    <property type="evidence" value="ECO:0007669"/>
    <property type="project" value="UniProtKB-UniRule"/>
</dbReference>
<dbReference type="Gene3D" id="3.30.390.10">
    <property type="entry name" value="Enolase-like, N-terminal domain"/>
    <property type="match status" value="1"/>
</dbReference>
<feature type="binding site" evidence="9">
    <location>
        <position position="344"/>
    </location>
    <ligand>
        <name>(2R)-2-phosphoglycerate</name>
        <dbReference type="ChEBI" id="CHEBI:58289"/>
    </ligand>
</feature>
<dbReference type="InterPro" id="IPR020811">
    <property type="entry name" value="Enolase_N"/>
</dbReference>
<dbReference type="RefSeq" id="WP_038103456.1">
    <property type="nucleotide sequence ID" value="NZ_JFDP01000084.1"/>
</dbReference>
<dbReference type="SFLD" id="SFLDF00002">
    <property type="entry name" value="enolase"/>
    <property type="match status" value="1"/>
</dbReference>
<dbReference type="InterPro" id="IPR020809">
    <property type="entry name" value="Enolase_CS"/>
</dbReference>
<evidence type="ECO:0000313" key="15">
    <source>
        <dbReference type="EMBL" id="KEZ22300.1"/>
    </source>
</evidence>
<dbReference type="SFLD" id="SFLDS00001">
    <property type="entry name" value="Enolase"/>
    <property type="match status" value="1"/>
</dbReference>
<dbReference type="InterPro" id="IPR036849">
    <property type="entry name" value="Enolase-like_C_sf"/>
</dbReference>
<dbReference type="OrthoDB" id="9804716at2"/>
<dbReference type="PANTHER" id="PTHR11902">
    <property type="entry name" value="ENOLASE"/>
    <property type="match status" value="1"/>
</dbReference>
<dbReference type="Gene3D" id="3.20.20.120">
    <property type="entry name" value="Enolase-like C-terminal domain"/>
    <property type="match status" value="1"/>
</dbReference>
<dbReference type="SMART" id="SM01192">
    <property type="entry name" value="Enolase_C"/>
    <property type="match status" value="1"/>
</dbReference>
<evidence type="ECO:0000256" key="5">
    <source>
        <dbReference type="ARBA" id="ARBA00022525"/>
    </source>
</evidence>
<feature type="binding site" evidence="11">
    <location>
        <position position="160"/>
    </location>
    <ligand>
        <name>substrate</name>
    </ligand>
</feature>
<dbReference type="AlphaFoldDB" id="A0A084EWF8"/>